<evidence type="ECO:0000256" key="1">
    <source>
        <dbReference type="SAM" id="MobiDB-lite"/>
    </source>
</evidence>
<dbReference type="NCBIfam" id="TIGR00254">
    <property type="entry name" value="GGDEF"/>
    <property type="match status" value="1"/>
</dbReference>
<gene>
    <name evidence="3" type="ORF">ACFQ16_07945</name>
</gene>
<name>A0ABW3FPQ5_9PSEU</name>
<evidence type="ECO:0000259" key="2">
    <source>
        <dbReference type="PROSITE" id="PS50887"/>
    </source>
</evidence>
<dbReference type="InterPro" id="IPR043128">
    <property type="entry name" value="Rev_trsase/Diguanyl_cyclase"/>
</dbReference>
<dbReference type="CDD" id="cd01949">
    <property type="entry name" value="GGDEF"/>
    <property type="match status" value="1"/>
</dbReference>
<reference evidence="4" key="1">
    <citation type="journal article" date="2019" name="Int. J. Syst. Evol. Microbiol.">
        <title>The Global Catalogue of Microorganisms (GCM) 10K type strain sequencing project: providing services to taxonomists for standard genome sequencing and annotation.</title>
        <authorList>
            <consortium name="The Broad Institute Genomics Platform"/>
            <consortium name="The Broad Institute Genome Sequencing Center for Infectious Disease"/>
            <person name="Wu L."/>
            <person name="Ma J."/>
        </authorList>
    </citation>
    <scope>NUCLEOTIDE SEQUENCE [LARGE SCALE GENOMIC DNA]</scope>
    <source>
        <strain evidence="4">CCUG 56401</strain>
    </source>
</reference>
<feature type="domain" description="GGDEF" evidence="2">
    <location>
        <begin position="57"/>
        <end position="191"/>
    </location>
</feature>
<dbReference type="Pfam" id="PF00990">
    <property type="entry name" value="GGDEF"/>
    <property type="match status" value="1"/>
</dbReference>
<dbReference type="Proteomes" id="UP001597018">
    <property type="component" value="Unassembled WGS sequence"/>
</dbReference>
<dbReference type="SUPFAM" id="SSF55073">
    <property type="entry name" value="Nucleotide cyclase"/>
    <property type="match status" value="1"/>
</dbReference>
<dbReference type="Gene3D" id="3.30.70.270">
    <property type="match status" value="1"/>
</dbReference>
<protein>
    <submittedName>
        <fullName evidence="3">GGDEF domain-containing protein</fullName>
        <ecNumber evidence="3">2.7.7.65</ecNumber>
    </submittedName>
</protein>
<dbReference type="EMBL" id="JBHTIW010000003">
    <property type="protein sequence ID" value="MFD0919672.1"/>
    <property type="molecule type" value="Genomic_DNA"/>
</dbReference>
<dbReference type="InterPro" id="IPR000160">
    <property type="entry name" value="GGDEF_dom"/>
</dbReference>
<feature type="compositionally biased region" description="Low complexity" evidence="1">
    <location>
        <begin position="185"/>
        <end position="196"/>
    </location>
</feature>
<evidence type="ECO:0000313" key="4">
    <source>
        <dbReference type="Proteomes" id="UP001597018"/>
    </source>
</evidence>
<accession>A0ABW3FPQ5</accession>
<proteinExistence type="predicted"/>
<comment type="caution">
    <text evidence="3">The sequence shown here is derived from an EMBL/GenBank/DDBJ whole genome shotgun (WGS) entry which is preliminary data.</text>
</comment>
<organism evidence="3 4">
    <name type="scientific">Saccharopolyspora rosea</name>
    <dbReference type="NCBI Taxonomy" id="524884"/>
    <lineage>
        <taxon>Bacteria</taxon>
        <taxon>Bacillati</taxon>
        <taxon>Actinomycetota</taxon>
        <taxon>Actinomycetes</taxon>
        <taxon>Pseudonocardiales</taxon>
        <taxon>Pseudonocardiaceae</taxon>
        <taxon>Saccharopolyspora</taxon>
    </lineage>
</organism>
<dbReference type="EC" id="2.7.7.65" evidence="3"/>
<dbReference type="InterPro" id="IPR052163">
    <property type="entry name" value="DGC-Regulatory_Protein"/>
</dbReference>
<dbReference type="PROSITE" id="PS50887">
    <property type="entry name" value="GGDEF"/>
    <property type="match status" value="1"/>
</dbReference>
<keyword evidence="3" id="KW-0808">Transferase</keyword>
<keyword evidence="4" id="KW-1185">Reference proteome</keyword>
<sequence length="205" mass="22013">MFAKTTAIAGVLGTAVAAGYARTLHRRLHTDPLTGLANRPALQRVFAGLQRRARAGELVGLLLCDLDAFKPVNDTHGHRVGDHLLQSIAATLTELTSGTRELAVRLSGDEFAVLLPGLEEVRGAEARARTYRTALAAERLVDGRRLQVTASVGAAVDTARDTTLSALLGHADWRMYQLKPRSRRTAVPAAPACPTARLRDHKEAA</sequence>
<dbReference type="PANTHER" id="PTHR46663">
    <property type="entry name" value="DIGUANYLATE CYCLASE DGCT-RELATED"/>
    <property type="match status" value="1"/>
</dbReference>
<evidence type="ECO:0000313" key="3">
    <source>
        <dbReference type="EMBL" id="MFD0919672.1"/>
    </source>
</evidence>
<dbReference type="RefSeq" id="WP_345600005.1">
    <property type="nucleotide sequence ID" value="NZ_BAABLT010000001.1"/>
</dbReference>
<dbReference type="GO" id="GO:0052621">
    <property type="term" value="F:diguanylate cyclase activity"/>
    <property type="evidence" value="ECO:0007669"/>
    <property type="project" value="UniProtKB-EC"/>
</dbReference>
<feature type="region of interest" description="Disordered" evidence="1">
    <location>
        <begin position="184"/>
        <end position="205"/>
    </location>
</feature>
<dbReference type="InterPro" id="IPR029787">
    <property type="entry name" value="Nucleotide_cyclase"/>
</dbReference>
<dbReference type="SMART" id="SM00267">
    <property type="entry name" value="GGDEF"/>
    <property type="match status" value="1"/>
</dbReference>
<keyword evidence="3" id="KW-0548">Nucleotidyltransferase</keyword>
<dbReference type="PANTHER" id="PTHR46663:SF2">
    <property type="entry name" value="GGDEF DOMAIN-CONTAINING PROTEIN"/>
    <property type="match status" value="1"/>
</dbReference>